<dbReference type="GO" id="GO:0016020">
    <property type="term" value="C:membrane"/>
    <property type="evidence" value="ECO:0007669"/>
    <property type="project" value="UniProtKB-SubCell"/>
</dbReference>
<dbReference type="PANTHER" id="PTHR21347">
    <property type="entry name" value="CLEFT LIP AND PALATE ASSOCIATED TRANSMEMBRANE PROTEIN-RELATED"/>
    <property type="match status" value="1"/>
</dbReference>
<name>A0A2T9YCU4_9FUNG</name>
<reference evidence="7 9" key="1">
    <citation type="journal article" date="2018" name="MBio">
        <title>Comparative Genomics Reveals the Core Gene Toolbox for the Fungus-Insect Symbiosis.</title>
        <authorList>
            <person name="Wang Y."/>
            <person name="Stata M."/>
            <person name="Wang W."/>
            <person name="Stajich J.E."/>
            <person name="White M.M."/>
            <person name="Moncalvo J.M."/>
        </authorList>
    </citation>
    <scope>NUCLEOTIDE SEQUENCE [LARGE SCALE GENOMIC DNA]</scope>
    <source>
        <strain evidence="7 9">AUS-77-4</strain>
    </source>
</reference>
<dbReference type="PANTHER" id="PTHR21347:SF0">
    <property type="entry name" value="LIPID SCRAMBLASE CLPTM1L"/>
    <property type="match status" value="1"/>
</dbReference>
<evidence type="ECO:0000256" key="6">
    <source>
        <dbReference type="SAM" id="Phobius"/>
    </source>
</evidence>
<feature type="transmembrane region" description="Helical" evidence="6">
    <location>
        <begin position="439"/>
        <end position="462"/>
    </location>
</feature>
<evidence type="ECO:0000256" key="1">
    <source>
        <dbReference type="ARBA" id="ARBA00004141"/>
    </source>
</evidence>
<organism evidence="7 9">
    <name type="scientific">Furculomyces boomerangus</name>
    <dbReference type="NCBI Taxonomy" id="61424"/>
    <lineage>
        <taxon>Eukaryota</taxon>
        <taxon>Fungi</taxon>
        <taxon>Fungi incertae sedis</taxon>
        <taxon>Zoopagomycota</taxon>
        <taxon>Kickxellomycotina</taxon>
        <taxon>Harpellomycetes</taxon>
        <taxon>Harpellales</taxon>
        <taxon>Harpellaceae</taxon>
        <taxon>Furculomyces</taxon>
    </lineage>
</organism>
<keyword evidence="4 6" id="KW-1133">Transmembrane helix</keyword>
<proteinExistence type="inferred from homology"/>
<keyword evidence="5 6" id="KW-0472">Membrane</keyword>
<evidence type="ECO:0000313" key="9">
    <source>
        <dbReference type="Proteomes" id="UP000245699"/>
    </source>
</evidence>
<evidence type="ECO:0000256" key="4">
    <source>
        <dbReference type="ARBA" id="ARBA00022989"/>
    </source>
</evidence>
<evidence type="ECO:0008006" key="10">
    <source>
        <dbReference type="Google" id="ProtNLM"/>
    </source>
</evidence>
<evidence type="ECO:0000256" key="3">
    <source>
        <dbReference type="ARBA" id="ARBA00022692"/>
    </source>
</evidence>
<protein>
    <recommendedName>
        <fullName evidence="10">Cleft lip and palate transmembrane protein 1</fullName>
    </recommendedName>
</protein>
<keyword evidence="9" id="KW-1185">Reference proteome</keyword>
<feature type="transmembrane region" description="Helical" evidence="6">
    <location>
        <begin position="474"/>
        <end position="495"/>
    </location>
</feature>
<evidence type="ECO:0000313" key="7">
    <source>
        <dbReference type="EMBL" id="PVU90114.1"/>
    </source>
</evidence>
<dbReference type="InterPro" id="IPR008429">
    <property type="entry name" value="CLPTM1"/>
</dbReference>
<dbReference type="Proteomes" id="UP000245699">
    <property type="component" value="Unassembled WGS sequence"/>
</dbReference>
<evidence type="ECO:0000256" key="5">
    <source>
        <dbReference type="ARBA" id="ARBA00023136"/>
    </source>
</evidence>
<dbReference type="AlphaFoldDB" id="A0A2T9YCU4"/>
<comment type="caution">
    <text evidence="7">The sequence shown here is derived from an EMBL/GenBank/DDBJ whole genome shotgun (WGS) entry which is preliminary data.</text>
</comment>
<feature type="transmembrane region" description="Helical" evidence="6">
    <location>
        <begin position="6"/>
        <end position="23"/>
    </location>
</feature>
<keyword evidence="3 6" id="KW-0812">Transmembrane</keyword>
<evidence type="ECO:0000313" key="8">
    <source>
        <dbReference type="EMBL" id="PVU96270.1"/>
    </source>
</evidence>
<feature type="transmembrane region" description="Helical" evidence="6">
    <location>
        <begin position="347"/>
        <end position="366"/>
    </location>
</feature>
<gene>
    <name evidence="8" type="ORF">BB559_002450</name>
    <name evidence="7" type="ORF">BB559_004784</name>
</gene>
<comment type="similarity">
    <text evidence="2">Belongs to the CLPTM1 family.</text>
</comment>
<accession>A0A2T9YCU4</accession>
<dbReference type="STRING" id="61424.A0A2T9YCU4"/>
<feature type="transmembrane region" description="Helical" evidence="6">
    <location>
        <begin position="515"/>
        <end position="534"/>
    </location>
</feature>
<dbReference type="GO" id="GO:0012505">
    <property type="term" value="C:endomembrane system"/>
    <property type="evidence" value="ECO:0007669"/>
    <property type="project" value="TreeGrafter"/>
</dbReference>
<comment type="subcellular location">
    <subcellularLocation>
        <location evidence="1">Membrane</location>
        <topology evidence="1">Multi-pass membrane protein</topology>
    </subcellularLocation>
</comment>
<sequence>MPSLNISNIITYCTYAFGLWYLSRIFSIGVQLYYPSLHIPLINETPKQIRSLPKHDLAWKKTHNYLVSLYTSKSEKISGIEFFETSDLVYRSQVFVPGDGRFLYENIESNNKPKKISNGLDLNINITLPSDFYQKNENSMYLYAIIHQKENIVENIDNTSSAVDVFDPLVLVTSSKLVLSRERTKDTKVQLLDEKAMNEKRVVEPQQVFHEPHAKTRVTLELVLERHRFPSWRFPSDIAPYIRVVRGSGKTPDYLPLFWENPLSTRSIHLKPLANYTKVAHKRIEGESMGSFETNVKINVVQLGWFRLCLMLTKTLAQFESPDSLIKASSEEIDNLKEMVYENDSRILLLTIIASVLHLIFEFLAYKEDISFWSQESKNDKQPEKLDDLKNSMSTDPKIIPNSSNENWKGISRSGVAMRTISSVVGTLYLWDQRQNTSILVVMSSFAGAAIEVWKFVMVAYAAYSLIYQKHNGYFSYIIHVLLSTVYLLEFIQMFPQLMINHKLKSVDSIPLVAFMYRFFTTFIDDLFAMVISMPTLTRIGTFRDDIVFLVLCWQWYTYPKRKNENKKTEKAEESNKKNK</sequence>
<dbReference type="EMBL" id="MBFT01000500">
    <property type="protein sequence ID" value="PVU90114.1"/>
    <property type="molecule type" value="Genomic_DNA"/>
</dbReference>
<evidence type="ECO:0000256" key="2">
    <source>
        <dbReference type="ARBA" id="ARBA00009310"/>
    </source>
</evidence>
<dbReference type="OrthoDB" id="378564at2759"/>
<dbReference type="Pfam" id="PF05602">
    <property type="entry name" value="CLPTM1"/>
    <property type="match status" value="2"/>
</dbReference>
<dbReference type="EMBL" id="MBFT01000154">
    <property type="protein sequence ID" value="PVU96270.1"/>
    <property type="molecule type" value="Genomic_DNA"/>
</dbReference>